<dbReference type="AlphaFoldDB" id="F0WIK4"/>
<evidence type="ECO:0000256" key="1">
    <source>
        <dbReference type="SAM" id="Coils"/>
    </source>
</evidence>
<proteinExistence type="predicted"/>
<feature type="compositionally biased region" description="Basic and acidic residues" evidence="2">
    <location>
        <begin position="110"/>
        <end position="123"/>
    </location>
</feature>
<sequence>MTSNITSLSDSFCDWCGEKEWYFRCIICDPRGTKHLCPSCTIIWHSRGFSQDHLIDWKGSEAAGVKYLPFRVLCLRYPQLFEPKTQKICVKEIVAPTLEEINGKFVSESAKIESDEREHEAAKEYPQTPIAKEKEDVNTKEGTTTGTGGNLSEDSSNSQTLSTTKAAAFSRWPTIDHLLQSISNNAEKQKELKERIFDACKVEDARFCNSFQTREKHLTCQTLSMHYDHFQKKKLCDQDNQCCFISQVYSHINQCPNARECPFCAPVMIRRQQIWIVGLRYQMGKKKRALERLGRECSTTDPKVTLRKQQAVNYLQNIQKHLQYYIDALNEWKVVCRQVQFDYHSLPLIHHGSAHVNVEDCIMSDFDDNPTKKRLKVHDILATENEADTKVSCTKQVMDWIKYILEDSKNIKKKKLAEYLTIGFAIADAAFCISNPEQCLLDCNNINQHITHHSSHIRCDEPVCEKVAVHFFHQESCQKMKQEQCEYCLRVKERTQTRMVELYERQLFQFEAKCKALKAQIYSNTAGNKKAELEQALRDAQAREVEAAERMEDMQMKRCKLREHIRQQPFGVLFKTSYQRPPVHFIKSDAT</sequence>
<evidence type="ECO:0000313" key="3">
    <source>
        <dbReference type="EMBL" id="CCA21088.1"/>
    </source>
</evidence>
<dbReference type="HOGENOM" id="CLU_409114_0_0_1"/>
<accession>F0WIK4</accession>
<dbReference type="EMBL" id="FR824156">
    <property type="protein sequence ID" value="CCA21088.1"/>
    <property type="molecule type" value="Genomic_DNA"/>
</dbReference>
<protein>
    <submittedName>
        <fullName evidence="3">Uncharacterized protein AlNc14C111G6404</fullName>
    </submittedName>
</protein>
<reference evidence="3" key="1">
    <citation type="journal article" date="2011" name="PLoS Biol.">
        <title>Gene gain and loss during evolution of obligate parasitism in the white rust pathogen of Arabidopsis thaliana.</title>
        <authorList>
            <person name="Kemen E."/>
            <person name="Gardiner A."/>
            <person name="Schultz-Larsen T."/>
            <person name="Kemen A.C."/>
            <person name="Balmuth A.L."/>
            <person name="Robert-Seilaniantz A."/>
            <person name="Bailey K."/>
            <person name="Holub E."/>
            <person name="Studholme D.J."/>
            <person name="Maclean D."/>
            <person name="Jones J.D."/>
        </authorList>
    </citation>
    <scope>NUCLEOTIDE SEQUENCE</scope>
</reference>
<evidence type="ECO:0000256" key="2">
    <source>
        <dbReference type="SAM" id="MobiDB-lite"/>
    </source>
</evidence>
<feature type="region of interest" description="Disordered" evidence="2">
    <location>
        <begin position="109"/>
        <end position="162"/>
    </location>
</feature>
<feature type="coiled-coil region" evidence="1">
    <location>
        <begin position="500"/>
        <end position="557"/>
    </location>
</feature>
<feature type="compositionally biased region" description="Polar residues" evidence="2">
    <location>
        <begin position="150"/>
        <end position="162"/>
    </location>
</feature>
<reference evidence="3" key="2">
    <citation type="submission" date="2011-02" db="EMBL/GenBank/DDBJ databases">
        <authorList>
            <person name="MacLean D."/>
        </authorList>
    </citation>
    <scope>NUCLEOTIDE SEQUENCE</scope>
</reference>
<name>F0WIK4_9STRA</name>
<keyword evidence="1" id="KW-0175">Coiled coil</keyword>
<organism evidence="3">
    <name type="scientific">Albugo laibachii Nc14</name>
    <dbReference type="NCBI Taxonomy" id="890382"/>
    <lineage>
        <taxon>Eukaryota</taxon>
        <taxon>Sar</taxon>
        <taxon>Stramenopiles</taxon>
        <taxon>Oomycota</taxon>
        <taxon>Peronosporomycetes</taxon>
        <taxon>Albuginales</taxon>
        <taxon>Albuginaceae</taxon>
        <taxon>Albugo</taxon>
    </lineage>
</organism>
<gene>
    <name evidence="3" type="primary">AlNc14C111G6404</name>
    <name evidence="3" type="ORF">ALNC14_072310</name>
</gene>